<keyword evidence="1" id="KW-0677">Repeat</keyword>
<proteinExistence type="predicted"/>
<dbReference type="InterPro" id="IPR051685">
    <property type="entry name" value="Ycf3/AcsC/BcsC/TPR_MFPF"/>
</dbReference>
<dbReference type="AlphaFoldDB" id="E6QNY6"/>
<comment type="caution">
    <text evidence="3">The sequence shown here is derived from an EMBL/GenBank/DDBJ whole genome shotgun (WGS) entry which is preliminary data.</text>
</comment>
<dbReference type="InterPro" id="IPR011990">
    <property type="entry name" value="TPR-like_helical_dom_sf"/>
</dbReference>
<protein>
    <submittedName>
        <fullName evidence="3">TPR repeat protein</fullName>
    </submittedName>
</protein>
<name>E6QNY6_9ZZZZ</name>
<sequence length="313" mass="35402">MTRYSRQDVLRVLQITARQLQNWERLGLIALYDDYGFAELSQLRLLRELQGQRIRPASICRSLDAMRAVSGVANPLRQSAIVPSGRGLAFRMDGAVVDPVRRQLLFDFDATPAHPSPLAIATPARSLVLREQSLQTLFLEAIQAEEQGDRAAALEVYSNILEHDPNFTAALINLGTIHYHQGRFLLAEQFYRRATVADPNYVLAFFDLGNVLDELRRSDESIQAYRAALALAPEYADAHYNLAMAYERKGLRRQAMTHWAHYLRLDRSGPWSEHARTQLRKLLSREKLAITHRARAFCPPAGKVASKLQLVSA</sequence>
<gene>
    <name evidence="3" type="ORF">CARN6_2489</name>
</gene>
<dbReference type="Gene3D" id="1.25.40.10">
    <property type="entry name" value="Tetratricopeptide repeat domain"/>
    <property type="match status" value="2"/>
</dbReference>
<organism evidence="3">
    <name type="scientific">mine drainage metagenome</name>
    <dbReference type="NCBI Taxonomy" id="410659"/>
    <lineage>
        <taxon>unclassified sequences</taxon>
        <taxon>metagenomes</taxon>
        <taxon>ecological metagenomes</taxon>
    </lineage>
</organism>
<dbReference type="Pfam" id="PF13432">
    <property type="entry name" value="TPR_16"/>
    <property type="match status" value="1"/>
</dbReference>
<dbReference type="Pfam" id="PF13414">
    <property type="entry name" value="TPR_11"/>
    <property type="match status" value="1"/>
</dbReference>
<evidence type="ECO:0000256" key="2">
    <source>
        <dbReference type="ARBA" id="ARBA00022803"/>
    </source>
</evidence>
<evidence type="ECO:0000256" key="1">
    <source>
        <dbReference type="ARBA" id="ARBA00022737"/>
    </source>
</evidence>
<dbReference type="PROSITE" id="PS50005">
    <property type="entry name" value="TPR"/>
    <property type="match status" value="2"/>
</dbReference>
<evidence type="ECO:0000313" key="3">
    <source>
        <dbReference type="EMBL" id="CBI08957.1"/>
    </source>
</evidence>
<dbReference type="SUPFAM" id="SSF48452">
    <property type="entry name" value="TPR-like"/>
    <property type="match status" value="1"/>
</dbReference>
<reference evidence="3" key="1">
    <citation type="submission" date="2009-10" db="EMBL/GenBank/DDBJ databases">
        <title>Diversity of trophic interactions inside an arsenic-rich microbial ecosystem.</title>
        <authorList>
            <person name="Bertin P.N."/>
            <person name="Heinrich-Salmeron A."/>
            <person name="Pelletier E."/>
            <person name="Goulhen-Chollet F."/>
            <person name="Arsene-Ploetze F."/>
            <person name="Gallien S."/>
            <person name="Calteau A."/>
            <person name="Vallenet D."/>
            <person name="Casiot C."/>
            <person name="Chane-Woon-Ming B."/>
            <person name="Giloteaux L."/>
            <person name="Barakat M."/>
            <person name="Bonnefoy V."/>
            <person name="Bruneel O."/>
            <person name="Chandler M."/>
            <person name="Cleiss J."/>
            <person name="Duran R."/>
            <person name="Elbaz-Poulichet F."/>
            <person name="Fonknechten N."/>
            <person name="Lauga B."/>
            <person name="Mornico D."/>
            <person name="Ortet P."/>
            <person name="Schaeffer C."/>
            <person name="Siguier P."/>
            <person name="Alexander Thil Smith A."/>
            <person name="Van Dorsselaer A."/>
            <person name="Weissenbach J."/>
            <person name="Medigue C."/>
            <person name="Le Paslier D."/>
        </authorList>
    </citation>
    <scope>NUCLEOTIDE SEQUENCE</scope>
</reference>
<dbReference type="EMBL" id="CABQ01000296">
    <property type="protein sequence ID" value="CBI08957.1"/>
    <property type="molecule type" value="Genomic_DNA"/>
</dbReference>
<keyword evidence="2" id="KW-0802">TPR repeat</keyword>
<accession>E6QNY6</accession>
<dbReference type="InterPro" id="IPR019734">
    <property type="entry name" value="TPR_rpt"/>
</dbReference>
<dbReference type="PANTHER" id="PTHR44943:SF8">
    <property type="entry name" value="TPR REPEAT-CONTAINING PROTEIN MJ0263"/>
    <property type="match status" value="1"/>
</dbReference>
<dbReference type="PANTHER" id="PTHR44943">
    <property type="entry name" value="CELLULOSE SYNTHASE OPERON PROTEIN C"/>
    <property type="match status" value="1"/>
</dbReference>
<dbReference type="SMART" id="SM00028">
    <property type="entry name" value="TPR"/>
    <property type="match status" value="4"/>
</dbReference>